<comment type="caution">
    <text evidence="5">The sequence shown here is derived from an EMBL/GenBank/DDBJ whole genome shotgun (WGS) entry which is preliminary data.</text>
</comment>
<dbReference type="EMBL" id="WWCU01000003">
    <property type="protein sequence ID" value="MYN06638.1"/>
    <property type="molecule type" value="Genomic_DNA"/>
</dbReference>
<dbReference type="Proteomes" id="UP000450676">
    <property type="component" value="Unassembled WGS sequence"/>
</dbReference>
<gene>
    <name evidence="5" type="ORF">GTP77_04735</name>
</gene>
<dbReference type="InterPro" id="IPR009057">
    <property type="entry name" value="Homeodomain-like_sf"/>
</dbReference>
<evidence type="ECO:0000259" key="4">
    <source>
        <dbReference type="PROSITE" id="PS01124"/>
    </source>
</evidence>
<organism evidence="5 6">
    <name type="scientific">Pseudoduganella aquatica</name>
    <dbReference type="NCBI Taxonomy" id="2660641"/>
    <lineage>
        <taxon>Bacteria</taxon>
        <taxon>Pseudomonadati</taxon>
        <taxon>Pseudomonadota</taxon>
        <taxon>Betaproteobacteria</taxon>
        <taxon>Burkholderiales</taxon>
        <taxon>Oxalobacteraceae</taxon>
        <taxon>Telluria group</taxon>
        <taxon>Pseudoduganella</taxon>
    </lineage>
</organism>
<keyword evidence="3" id="KW-0804">Transcription</keyword>
<dbReference type="GO" id="GO:0003700">
    <property type="term" value="F:DNA-binding transcription factor activity"/>
    <property type="evidence" value="ECO:0007669"/>
    <property type="project" value="InterPro"/>
</dbReference>
<keyword evidence="1" id="KW-0805">Transcription regulation</keyword>
<dbReference type="PANTHER" id="PTHR47894:SF1">
    <property type="entry name" value="HTH-TYPE TRANSCRIPTIONAL REGULATOR VQSM"/>
    <property type="match status" value="1"/>
</dbReference>
<proteinExistence type="predicted"/>
<dbReference type="SMART" id="SM00342">
    <property type="entry name" value="HTH_ARAC"/>
    <property type="match status" value="1"/>
</dbReference>
<dbReference type="Pfam" id="PF12833">
    <property type="entry name" value="HTH_18"/>
    <property type="match status" value="1"/>
</dbReference>
<dbReference type="Pfam" id="PF12625">
    <property type="entry name" value="Arabinose_bd"/>
    <property type="match status" value="1"/>
</dbReference>
<dbReference type="InterPro" id="IPR032687">
    <property type="entry name" value="AraC-type_N"/>
</dbReference>
<evidence type="ECO:0000256" key="2">
    <source>
        <dbReference type="ARBA" id="ARBA00023125"/>
    </source>
</evidence>
<evidence type="ECO:0000313" key="5">
    <source>
        <dbReference type="EMBL" id="MYN06638.1"/>
    </source>
</evidence>
<dbReference type="PANTHER" id="PTHR47894">
    <property type="entry name" value="HTH-TYPE TRANSCRIPTIONAL REGULATOR GADX"/>
    <property type="match status" value="1"/>
</dbReference>
<keyword evidence="2" id="KW-0238">DNA-binding</keyword>
<dbReference type="PROSITE" id="PS01124">
    <property type="entry name" value="HTH_ARAC_FAMILY_2"/>
    <property type="match status" value="1"/>
</dbReference>
<dbReference type="Gene3D" id="1.10.10.60">
    <property type="entry name" value="Homeodomain-like"/>
    <property type="match status" value="1"/>
</dbReference>
<dbReference type="GO" id="GO:0000976">
    <property type="term" value="F:transcription cis-regulatory region binding"/>
    <property type="evidence" value="ECO:0007669"/>
    <property type="project" value="TreeGrafter"/>
</dbReference>
<name>A0A7X4H9A8_9BURK</name>
<dbReference type="AlphaFoldDB" id="A0A7X4H9A8"/>
<dbReference type="InterPro" id="IPR018060">
    <property type="entry name" value="HTH_AraC"/>
</dbReference>
<protein>
    <submittedName>
        <fullName evidence="5">Helix-turn-helix domain-containing protein</fullName>
    </submittedName>
</protein>
<evidence type="ECO:0000256" key="1">
    <source>
        <dbReference type="ARBA" id="ARBA00023015"/>
    </source>
</evidence>
<feature type="domain" description="HTH araC/xylS-type" evidence="4">
    <location>
        <begin position="270"/>
        <end position="352"/>
    </location>
</feature>
<sequence length="355" mass="39285">MNQSVPSPSTPPPPPAPYSHGVRCYPAHLVVFLLGELERRGVPARLALAGSGIGTEEIRVASTRFSVLQMQAVLRNAIAYAPSISLQVGTCFNASACGIFGFALLSSPSRIALLQTVLKYNRLIDPLTTMRYAGSGGWAKWEFEPNLACAPTDPLYQFIIELKMSCFKSMTRDLYGEGFEFNSIRLRFSAPPHACDYMELFNCDIFFEQERNEIVFNEIQTVKQRPEADAITHAMLLELCEQSLQKMTRNATAAGAVQTILLGCAGAFPNIDEIAQELAVNARTLRRRLEAEGTTYSEILSRHRMQLALSYLKTSGLSNNEIAARLGYSDATNFRRAFVSWAGAPPSHYRPSKND</sequence>
<dbReference type="SUPFAM" id="SSF46689">
    <property type="entry name" value="Homeodomain-like"/>
    <property type="match status" value="1"/>
</dbReference>
<dbReference type="RefSeq" id="WP_161071019.1">
    <property type="nucleotide sequence ID" value="NZ_WWCU01000003.1"/>
</dbReference>
<dbReference type="GO" id="GO:0005829">
    <property type="term" value="C:cytosol"/>
    <property type="evidence" value="ECO:0007669"/>
    <property type="project" value="TreeGrafter"/>
</dbReference>
<evidence type="ECO:0000313" key="6">
    <source>
        <dbReference type="Proteomes" id="UP000450676"/>
    </source>
</evidence>
<keyword evidence="6" id="KW-1185">Reference proteome</keyword>
<accession>A0A7X4H9A8</accession>
<reference evidence="5 6" key="1">
    <citation type="submission" date="2019-12" db="EMBL/GenBank/DDBJ databases">
        <title>Novel species isolated from a subtropical stream in China.</title>
        <authorList>
            <person name="Lu H."/>
        </authorList>
    </citation>
    <scope>NUCLEOTIDE SEQUENCE [LARGE SCALE GENOMIC DNA]</scope>
    <source>
        <strain evidence="5 6">FT127W</strain>
    </source>
</reference>
<evidence type="ECO:0000256" key="3">
    <source>
        <dbReference type="ARBA" id="ARBA00023163"/>
    </source>
</evidence>